<organism evidence="3 4">
    <name type="scientific">Kiloniella antarctica</name>
    <dbReference type="NCBI Taxonomy" id="1550907"/>
    <lineage>
        <taxon>Bacteria</taxon>
        <taxon>Pseudomonadati</taxon>
        <taxon>Pseudomonadota</taxon>
        <taxon>Alphaproteobacteria</taxon>
        <taxon>Rhodospirillales</taxon>
        <taxon>Kiloniellaceae</taxon>
        <taxon>Kiloniella</taxon>
    </lineage>
</organism>
<name>A0ABW5BDE7_9PROT</name>
<dbReference type="PANTHER" id="PTHR30441:SF4">
    <property type="entry name" value="PROTEIN ASMA"/>
    <property type="match status" value="1"/>
</dbReference>
<comment type="caution">
    <text evidence="3">The sequence shown here is derived from an EMBL/GenBank/DDBJ whole genome shotgun (WGS) entry which is preliminary data.</text>
</comment>
<dbReference type="InterPro" id="IPR007844">
    <property type="entry name" value="AsmA"/>
</dbReference>
<gene>
    <name evidence="3" type="ORF">ACFSKO_00520</name>
</gene>
<feature type="domain" description="AsmA" evidence="2">
    <location>
        <begin position="777"/>
        <end position="968"/>
    </location>
</feature>
<evidence type="ECO:0000256" key="1">
    <source>
        <dbReference type="SAM" id="MobiDB-lite"/>
    </source>
</evidence>
<dbReference type="PANTHER" id="PTHR30441">
    <property type="entry name" value="DUF748 DOMAIN-CONTAINING PROTEIN"/>
    <property type="match status" value="1"/>
</dbReference>
<evidence type="ECO:0000313" key="3">
    <source>
        <dbReference type="EMBL" id="MFD2204072.1"/>
    </source>
</evidence>
<sequence>MRKLTVSGILLVVLLISAVLFGPGFVDWNKYKTEITDRVFSSTGRELVINGDVNLRILPIPSFSANDVTFANTPNSNQPFMLSLEELGVKIAILPLLSGVVRVQEVTLRKPVIFAEKFLDGKGNWEFTSVEAQKNNEVPTSTSIPSVAKEEITKEDDFFQSVSLDQFHVIDGTLTYIDHTKKIEEKFKNINAEVIAGSLNGPFTLAGDLVLKGQHTEIELDIGQIVDQGATAINVGVRLPDSQAKLKFTGFLSQHVNSTSYRGTFEGDGKDLGSLISELSGKNIKTKADSDFELSAALEGDQTSLSLGGINFRVGFQNLSGDVKVDLKDNPKIELVLASPRVNLDEILADAQQGDSTTVPTKIDTIPSVKTQALNSTPIPPEESSNKATWPDLPKNLSVNAQFQISDIIYNSQIIRDFSIVTNLNNGTLSLEKLSAFLPSGGQLSMLGNYTDKTITGQVTARTEDLRGLLNWLKVDVPSVPNDRLRRLESKTKFSITPEQVVLNPISLTLDVSHLDGAVTVALRDRLGIGARLVVDRLDLDAYKLVETKANKTPSPVGDQSNSASVSGEKGTNNQPLTSAKDVKSENPLAILNDFDANVDLTVGEILYRKVPFKGGRFDGTLQQGGLSVRNASIDDVIGSSAALSGSFAEIVKNPKMDATIIARIADLSKLLIATGDIEKDTIPDFGVIDVNGKLKGTSEDLAVDLTGTILGGSYQARGQVRPTGTKIYEGLVSIDHPNAAQLVRSLNKDAGVNGKWGRLTAKAMVKADLGQVELAELDGSIAGTSVQGSVLTKLTGHKPQVTVNLITGALNLNNLLPADPKGGASGGASGGGSFTSAGLNRRWSHEPIDLSALGLVDADISLISDAIIQDVATIENVQAKAVLVDRVVTVSQFQGTAYGGPISVVGVVKATDQLDLNIDFNAENIEINNVLHSAADFKRISGPLSVSGKLKSSGRSEADLVQTLAGKGAVKGVLKAKVKQEEIVGGALLGVLGSKLKAIQGVGGATTTLLQAFAGQPANLGGTYVVENGVLVSNDLRLDGRNASVYTAATIDLPAWLINSQSDMFRAGEDPTKPYITVHLTGPLDKPNPRVKGLFLQSKSKTIQQLLGGGTVEDNAPVVAPVDGASGQTETTEPVVEEKSKKKKAKELIKGILKGLGG</sequence>
<dbReference type="Proteomes" id="UP001597294">
    <property type="component" value="Unassembled WGS sequence"/>
</dbReference>
<feature type="compositionally biased region" description="Polar residues" evidence="1">
    <location>
        <begin position="551"/>
        <end position="578"/>
    </location>
</feature>
<feature type="domain" description="AsmA" evidence="2">
    <location>
        <begin position="2"/>
        <end position="204"/>
    </location>
</feature>
<accession>A0ABW5BDE7</accession>
<evidence type="ECO:0000259" key="2">
    <source>
        <dbReference type="Pfam" id="PF05170"/>
    </source>
</evidence>
<dbReference type="EMBL" id="JBHUII010000001">
    <property type="protein sequence ID" value="MFD2204072.1"/>
    <property type="molecule type" value="Genomic_DNA"/>
</dbReference>
<proteinExistence type="predicted"/>
<keyword evidence="4" id="KW-1185">Reference proteome</keyword>
<dbReference type="InterPro" id="IPR052894">
    <property type="entry name" value="AsmA-related"/>
</dbReference>
<feature type="region of interest" description="Disordered" evidence="1">
    <location>
        <begin position="551"/>
        <end position="582"/>
    </location>
</feature>
<evidence type="ECO:0000313" key="4">
    <source>
        <dbReference type="Proteomes" id="UP001597294"/>
    </source>
</evidence>
<dbReference type="RefSeq" id="WP_380247266.1">
    <property type="nucleotide sequence ID" value="NZ_JBHUII010000001.1"/>
</dbReference>
<dbReference type="Pfam" id="PF05170">
    <property type="entry name" value="AsmA"/>
    <property type="match status" value="2"/>
</dbReference>
<protein>
    <submittedName>
        <fullName evidence="3">AsmA family protein</fullName>
    </submittedName>
</protein>
<reference evidence="4" key="1">
    <citation type="journal article" date="2019" name="Int. J. Syst. Evol. Microbiol.">
        <title>The Global Catalogue of Microorganisms (GCM) 10K type strain sequencing project: providing services to taxonomists for standard genome sequencing and annotation.</title>
        <authorList>
            <consortium name="The Broad Institute Genomics Platform"/>
            <consortium name="The Broad Institute Genome Sequencing Center for Infectious Disease"/>
            <person name="Wu L."/>
            <person name="Ma J."/>
        </authorList>
    </citation>
    <scope>NUCLEOTIDE SEQUENCE [LARGE SCALE GENOMIC DNA]</scope>
    <source>
        <strain evidence="4">CGMCC 4.7192</strain>
    </source>
</reference>